<dbReference type="InterPro" id="IPR052917">
    <property type="entry name" value="Stress-Dev_Protein"/>
</dbReference>
<accession>A0A2J0YTS4</accession>
<gene>
    <name evidence="2" type="ORF">CEJ86_30790</name>
</gene>
<dbReference type="Proteomes" id="UP000231987">
    <property type="component" value="Unassembled WGS sequence"/>
</dbReference>
<dbReference type="Pfam" id="PF16242">
    <property type="entry name" value="Pyrid_ox_like"/>
    <property type="match status" value="1"/>
</dbReference>
<comment type="caution">
    <text evidence="2">The sequence shown here is derived from an EMBL/GenBank/DDBJ whole genome shotgun (WGS) entry which is preliminary data.</text>
</comment>
<dbReference type="InterPro" id="IPR038725">
    <property type="entry name" value="YdaG_split_barrel_FMN-bd"/>
</dbReference>
<dbReference type="SUPFAM" id="SSF50475">
    <property type="entry name" value="FMN-binding split barrel"/>
    <property type="match status" value="1"/>
</dbReference>
<evidence type="ECO:0000313" key="2">
    <source>
        <dbReference type="EMBL" id="PJR09706.1"/>
    </source>
</evidence>
<dbReference type="PANTHER" id="PTHR34818">
    <property type="entry name" value="PROTEIN BLI-3"/>
    <property type="match status" value="1"/>
</dbReference>
<evidence type="ECO:0000259" key="1">
    <source>
        <dbReference type="Pfam" id="PF16242"/>
    </source>
</evidence>
<organism evidence="2 3">
    <name type="scientific">Rhizobium meliloti</name>
    <name type="common">Ensifer meliloti</name>
    <name type="synonym">Sinorhizobium meliloti</name>
    <dbReference type="NCBI Taxonomy" id="382"/>
    <lineage>
        <taxon>Bacteria</taxon>
        <taxon>Pseudomonadati</taxon>
        <taxon>Pseudomonadota</taxon>
        <taxon>Alphaproteobacteria</taxon>
        <taxon>Hyphomicrobiales</taxon>
        <taxon>Rhizobiaceae</taxon>
        <taxon>Sinorhizobium/Ensifer group</taxon>
        <taxon>Sinorhizobium</taxon>
    </lineage>
</organism>
<feature type="domain" description="General stress protein FMN-binding split barrel" evidence="1">
    <location>
        <begin position="46"/>
        <end position="178"/>
    </location>
</feature>
<dbReference type="InterPro" id="IPR012349">
    <property type="entry name" value="Split_barrel_FMN-bd"/>
</dbReference>
<dbReference type="Gene3D" id="2.30.110.10">
    <property type="entry name" value="Electron Transport, Fmn-binding Protein, Chain A"/>
    <property type="match status" value="1"/>
</dbReference>
<dbReference type="EMBL" id="NJGD01000028">
    <property type="protein sequence ID" value="PJR09706.1"/>
    <property type="molecule type" value="Genomic_DNA"/>
</dbReference>
<dbReference type="AlphaFoldDB" id="A0A2J0YTS4"/>
<dbReference type="PANTHER" id="PTHR34818:SF1">
    <property type="entry name" value="PROTEIN BLI-3"/>
    <property type="match status" value="1"/>
</dbReference>
<evidence type="ECO:0000313" key="3">
    <source>
        <dbReference type="Proteomes" id="UP000231987"/>
    </source>
</evidence>
<name>A0A2J0YTS4_RHIML</name>
<protein>
    <recommendedName>
        <fullName evidence="1">General stress protein FMN-binding split barrel domain-containing protein</fullName>
    </recommendedName>
</protein>
<reference evidence="2 3" key="1">
    <citation type="submission" date="2017-06" db="EMBL/GenBank/DDBJ databases">
        <title>Ensifer strains isolated from leguminous trees and herbs display diverse denitrification phenotypes with some acting as strong N2O sinks.</title>
        <authorList>
            <person name="Woliy K."/>
            <person name="Mania D."/>
            <person name="Bakken L.R."/>
            <person name="Frostegard A."/>
        </authorList>
    </citation>
    <scope>NUCLEOTIDE SEQUENCE [LARGE SCALE GENOMIC DNA]</scope>
    <source>
        <strain evidence="2 3">AC50a</strain>
    </source>
</reference>
<proteinExistence type="predicted"/>
<sequence>MVGIVVFRLLIMPTKQQASASPVRSVSTLPSFRKGLTMSSLTLCDIAKKLKKIDFCMMATRASSGAIVNRPMSNNGDVEYDGDSWFFSFEDTHKVPDIIRDPQVALAFAEPPSLLGKPGIFISIEGAATLIRDKTKFQEHWVPDLERWFEQGVDTPGLVLIKVHGDRIQYWDGEDNGVIHV</sequence>